<reference evidence="1 2" key="1">
    <citation type="journal article" date="2015" name="Microbes Environ.">
        <title>Distribution and evolution of nitrogen fixation genes in the phylum bacteroidetes.</title>
        <authorList>
            <person name="Inoue J."/>
            <person name="Oshima K."/>
            <person name="Suda W."/>
            <person name="Sakamoto M."/>
            <person name="Iino T."/>
            <person name="Noda S."/>
            <person name="Hongoh Y."/>
            <person name="Hattori M."/>
            <person name="Ohkuma M."/>
        </authorList>
    </citation>
    <scope>NUCLEOTIDE SEQUENCE [LARGE SCALE GENOMIC DNA]</scope>
    <source>
        <strain evidence="1 2">JCM 15093</strain>
    </source>
</reference>
<dbReference type="Proteomes" id="UP000027601">
    <property type="component" value="Unassembled WGS sequence"/>
</dbReference>
<gene>
    <name evidence="1" type="ORF">JCM15093_3247</name>
</gene>
<accession>A0A069D6L6</accession>
<sequence>MVRRNAHTAVVTVPGSGGKVVNGEWVNGESPTQLEVKGHYDPVSNSRVVIKVNSQGNEKEVHGEFYTRAKAVKEASHLHIDSIGIDVDIISWEQYQSHSVIYV</sequence>
<dbReference type="AlphaFoldDB" id="A0A069D6L6"/>
<dbReference type="eggNOG" id="ENOG502ZKVM">
    <property type="taxonomic scope" value="Bacteria"/>
</dbReference>
<evidence type="ECO:0000313" key="1">
    <source>
        <dbReference type="EMBL" id="GAK37956.1"/>
    </source>
</evidence>
<name>A0A069D6L6_9BACE</name>
<comment type="caution">
    <text evidence="1">The sequence shown here is derived from an EMBL/GenBank/DDBJ whole genome shotgun (WGS) entry which is preliminary data.</text>
</comment>
<keyword evidence="2" id="KW-1185">Reference proteome</keyword>
<dbReference type="EMBL" id="BAJS01000033">
    <property type="protein sequence ID" value="GAK37956.1"/>
    <property type="molecule type" value="Genomic_DNA"/>
</dbReference>
<dbReference type="STRING" id="1121097.GCA_000428125_02357"/>
<dbReference type="OrthoDB" id="1031118at2"/>
<protein>
    <submittedName>
        <fullName evidence="1">Uncharacterized protein</fullName>
    </submittedName>
</protein>
<organism evidence="1 2">
    <name type="scientific">Bacteroides graminisolvens DSM 19988 = JCM 15093</name>
    <dbReference type="NCBI Taxonomy" id="1121097"/>
    <lineage>
        <taxon>Bacteria</taxon>
        <taxon>Pseudomonadati</taxon>
        <taxon>Bacteroidota</taxon>
        <taxon>Bacteroidia</taxon>
        <taxon>Bacteroidales</taxon>
        <taxon>Bacteroidaceae</taxon>
        <taxon>Bacteroides</taxon>
    </lineage>
</organism>
<proteinExistence type="predicted"/>
<dbReference type="RefSeq" id="WP_024997506.1">
    <property type="nucleotide sequence ID" value="NZ_ATZI01000010.1"/>
</dbReference>
<evidence type="ECO:0000313" key="2">
    <source>
        <dbReference type="Proteomes" id="UP000027601"/>
    </source>
</evidence>